<evidence type="ECO:0008006" key="11">
    <source>
        <dbReference type="Google" id="ProtNLM"/>
    </source>
</evidence>
<feature type="transmembrane region" description="Helical" evidence="8">
    <location>
        <begin position="138"/>
        <end position="159"/>
    </location>
</feature>
<protein>
    <recommendedName>
        <fullName evidence="11">Lipid II flippase MurJ</fullName>
    </recommendedName>
</protein>
<evidence type="ECO:0000256" key="6">
    <source>
        <dbReference type="ARBA" id="ARBA00022989"/>
    </source>
</evidence>
<dbReference type="PANTHER" id="PTHR47019:SF1">
    <property type="entry name" value="LIPID II FLIPPASE MURJ"/>
    <property type="match status" value="1"/>
</dbReference>
<keyword evidence="4" id="KW-0133">Cell shape</keyword>
<feature type="transmembrane region" description="Helical" evidence="8">
    <location>
        <begin position="508"/>
        <end position="530"/>
    </location>
</feature>
<feature type="transmembrane region" description="Helical" evidence="8">
    <location>
        <begin position="358"/>
        <end position="380"/>
    </location>
</feature>
<dbReference type="STRING" id="1802319.A2928_02045"/>
<dbReference type="GO" id="GO:0015648">
    <property type="term" value="F:lipid-linked peptidoglycan transporter activity"/>
    <property type="evidence" value="ECO:0007669"/>
    <property type="project" value="TreeGrafter"/>
</dbReference>
<keyword evidence="3 8" id="KW-0812">Transmembrane</keyword>
<evidence type="ECO:0000256" key="3">
    <source>
        <dbReference type="ARBA" id="ARBA00022692"/>
    </source>
</evidence>
<evidence type="ECO:0000256" key="1">
    <source>
        <dbReference type="ARBA" id="ARBA00004651"/>
    </source>
</evidence>
<comment type="subcellular location">
    <subcellularLocation>
        <location evidence="1">Cell membrane</location>
        <topology evidence="1">Multi-pass membrane protein</topology>
    </subcellularLocation>
</comment>
<dbReference type="EMBL" id="MHRX01000057">
    <property type="protein sequence ID" value="OHA31883.1"/>
    <property type="molecule type" value="Genomic_DNA"/>
</dbReference>
<feature type="transmembrane region" description="Helical" evidence="8">
    <location>
        <begin position="20"/>
        <end position="36"/>
    </location>
</feature>
<dbReference type="Pfam" id="PF03023">
    <property type="entry name" value="MurJ"/>
    <property type="match status" value="1"/>
</dbReference>
<dbReference type="Proteomes" id="UP000176221">
    <property type="component" value="Unassembled WGS sequence"/>
</dbReference>
<dbReference type="PRINTS" id="PR01806">
    <property type="entry name" value="VIRFACTRMVIN"/>
</dbReference>
<comment type="caution">
    <text evidence="9">The sequence shown here is derived from an EMBL/GenBank/DDBJ whole genome shotgun (WGS) entry which is preliminary data.</text>
</comment>
<accession>A0A1G2N748</accession>
<feature type="transmembrane region" description="Helical" evidence="8">
    <location>
        <begin position="99"/>
        <end position="118"/>
    </location>
</feature>
<feature type="transmembrane region" description="Helical" evidence="8">
    <location>
        <begin position="283"/>
        <end position="304"/>
    </location>
</feature>
<reference evidence="9 10" key="1">
    <citation type="journal article" date="2016" name="Nat. Commun.">
        <title>Thousands of microbial genomes shed light on interconnected biogeochemical processes in an aquifer system.</title>
        <authorList>
            <person name="Anantharaman K."/>
            <person name="Brown C.T."/>
            <person name="Hug L.A."/>
            <person name="Sharon I."/>
            <person name="Castelle C.J."/>
            <person name="Probst A.J."/>
            <person name="Thomas B.C."/>
            <person name="Singh A."/>
            <person name="Wilkins M.J."/>
            <person name="Karaoz U."/>
            <person name="Brodie E.L."/>
            <person name="Williams K.H."/>
            <person name="Hubbard S.S."/>
            <person name="Banfield J.F."/>
        </authorList>
    </citation>
    <scope>NUCLEOTIDE SEQUENCE [LARGE SCALE GENOMIC DNA]</scope>
</reference>
<sequence>MVKRFIDVLHKEISGLHRAAYLLAFFSFLSQILALVRDRLLAHYFGAGTVLDLYYAAFRIPDFLFVSLGSMVSISVLVPFFIDRMAKSDNDGRRVIDEVFTFFSVLMVGAAVCTYFLAPYIIPRIFSGLQGTADMAELISYTRLLLWSPILLGVSNFFASITQASRRFTAYALSPVLYNAGIIFGIIVLLPYFGLRGVLYGVIFGAVLHIGCQIPVLARDKFIPRITRIANYSAVRSIFILSIPRTLALAASNLTALVLIAMASHMEQGSIAIFNLSLNLQSVPLTLVGVSYSIAAFPALASLFSSGKKSLFLEDIISASRHIIFWALPISVLFIVLRAQIVRTILGSGAFSWEDTRLTAAALALFAISAVAQSLILLFVRGFYAAGKTKMPLLINTFSSLLIVVLAYLFLFISKSYAPITDALEWLLRVSGIDGTAVLALPLAFTIGSIVNAILLWVSFERAFGSIFGRIHRMIFEISLASIVVGAVSYVSLDIFDDIFNIDTALGIFSQGLFSGIFGILFGVVILLSLRNRELSDIFTTLSERYKKIPPAL</sequence>
<evidence type="ECO:0000313" key="10">
    <source>
        <dbReference type="Proteomes" id="UP000176221"/>
    </source>
</evidence>
<feature type="transmembrane region" description="Helical" evidence="8">
    <location>
        <begin position="56"/>
        <end position="78"/>
    </location>
</feature>
<dbReference type="GO" id="GO:0009252">
    <property type="term" value="P:peptidoglycan biosynthetic process"/>
    <property type="evidence" value="ECO:0007669"/>
    <property type="project" value="UniProtKB-KW"/>
</dbReference>
<evidence type="ECO:0000256" key="8">
    <source>
        <dbReference type="SAM" id="Phobius"/>
    </source>
</evidence>
<dbReference type="PANTHER" id="PTHR47019">
    <property type="entry name" value="LIPID II FLIPPASE MURJ"/>
    <property type="match status" value="1"/>
</dbReference>
<proteinExistence type="predicted"/>
<feature type="transmembrane region" description="Helical" evidence="8">
    <location>
        <begin position="433"/>
        <end position="458"/>
    </location>
</feature>
<dbReference type="AlphaFoldDB" id="A0A1G2N748"/>
<feature type="transmembrane region" description="Helical" evidence="8">
    <location>
        <begin position="171"/>
        <end position="192"/>
    </location>
</feature>
<keyword evidence="2" id="KW-1003">Cell membrane</keyword>
<name>A0A1G2N748_9BACT</name>
<dbReference type="InterPro" id="IPR051050">
    <property type="entry name" value="Lipid_II_flippase_MurJ/MviN"/>
</dbReference>
<keyword evidence="7 8" id="KW-0472">Membrane</keyword>
<keyword evidence="6 8" id="KW-1133">Transmembrane helix</keyword>
<feature type="transmembrane region" description="Helical" evidence="8">
    <location>
        <begin position="392"/>
        <end position="413"/>
    </location>
</feature>
<feature type="transmembrane region" description="Helical" evidence="8">
    <location>
        <begin position="324"/>
        <end position="346"/>
    </location>
</feature>
<organism evidence="9 10">
    <name type="scientific">Candidatus Taylorbacteria bacterium RIFCSPLOWO2_01_FULL_45_15b</name>
    <dbReference type="NCBI Taxonomy" id="1802319"/>
    <lineage>
        <taxon>Bacteria</taxon>
        <taxon>Candidatus Tayloriibacteriota</taxon>
    </lineage>
</organism>
<dbReference type="InterPro" id="IPR004268">
    <property type="entry name" value="MurJ"/>
</dbReference>
<feature type="transmembrane region" description="Helical" evidence="8">
    <location>
        <begin position="478"/>
        <end position="496"/>
    </location>
</feature>
<dbReference type="GO" id="GO:0034204">
    <property type="term" value="P:lipid translocation"/>
    <property type="evidence" value="ECO:0007669"/>
    <property type="project" value="TreeGrafter"/>
</dbReference>
<evidence type="ECO:0000256" key="5">
    <source>
        <dbReference type="ARBA" id="ARBA00022984"/>
    </source>
</evidence>
<evidence type="ECO:0000313" key="9">
    <source>
        <dbReference type="EMBL" id="OHA31883.1"/>
    </source>
</evidence>
<feature type="transmembrane region" description="Helical" evidence="8">
    <location>
        <begin position="198"/>
        <end position="218"/>
    </location>
</feature>
<gene>
    <name evidence="9" type="ORF">A2928_02045</name>
</gene>
<feature type="transmembrane region" description="Helical" evidence="8">
    <location>
        <begin position="238"/>
        <end position="263"/>
    </location>
</feature>
<evidence type="ECO:0000256" key="2">
    <source>
        <dbReference type="ARBA" id="ARBA00022475"/>
    </source>
</evidence>
<dbReference type="GO" id="GO:0005886">
    <property type="term" value="C:plasma membrane"/>
    <property type="evidence" value="ECO:0007669"/>
    <property type="project" value="UniProtKB-SubCell"/>
</dbReference>
<evidence type="ECO:0000256" key="4">
    <source>
        <dbReference type="ARBA" id="ARBA00022960"/>
    </source>
</evidence>
<evidence type="ECO:0000256" key="7">
    <source>
        <dbReference type="ARBA" id="ARBA00023136"/>
    </source>
</evidence>
<dbReference type="GO" id="GO:0008360">
    <property type="term" value="P:regulation of cell shape"/>
    <property type="evidence" value="ECO:0007669"/>
    <property type="project" value="UniProtKB-KW"/>
</dbReference>
<keyword evidence="5" id="KW-0573">Peptidoglycan synthesis</keyword>